<dbReference type="PANTHER" id="PTHR33452">
    <property type="entry name" value="OXIDOREDUCTASE CATD-RELATED"/>
    <property type="match status" value="1"/>
</dbReference>
<dbReference type="OrthoDB" id="280866at2"/>
<dbReference type="Proteomes" id="UP000199317">
    <property type="component" value="Unassembled WGS sequence"/>
</dbReference>
<dbReference type="EMBL" id="FNJL01000012">
    <property type="protein sequence ID" value="SDP40298.1"/>
    <property type="molecule type" value="Genomic_DNA"/>
</dbReference>
<organism evidence="8 9">
    <name type="scientific">Paracidovorax cattleyae</name>
    <dbReference type="NCBI Taxonomy" id="80868"/>
    <lineage>
        <taxon>Bacteria</taxon>
        <taxon>Pseudomonadati</taxon>
        <taxon>Pseudomonadota</taxon>
        <taxon>Betaproteobacteria</taxon>
        <taxon>Burkholderiales</taxon>
        <taxon>Comamonadaceae</taxon>
        <taxon>Paracidovorax</taxon>
    </lineage>
</organism>
<evidence type="ECO:0000256" key="5">
    <source>
        <dbReference type="ARBA" id="ARBA00022989"/>
    </source>
</evidence>
<keyword evidence="9" id="KW-1185">Reference proteome</keyword>
<keyword evidence="5 7" id="KW-1133">Transmembrane helix</keyword>
<gene>
    <name evidence="8" type="ORF">SAMN04489708_11254</name>
</gene>
<evidence type="ECO:0000313" key="8">
    <source>
        <dbReference type="EMBL" id="SDP40298.1"/>
    </source>
</evidence>
<evidence type="ECO:0000256" key="1">
    <source>
        <dbReference type="ARBA" id="ARBA00004651"/>
    </source>
</evidence>
<name>A0A1H0SGB7_9BURK</name>
<reference evidence="9" key="1">
    <citation type="submission" date="2016-10" db="EMBL/GenBank/DDBJ databases">
        <authorList>
            <person name="Varghese N."/>
            <person name="Submissions S."/>
        </authorList>
    </citation>
    <scope>NUCLEOTIDE SEQUENCE [LARGE SCALE GENOMIC DNA]</scope>
    <source>
        <strain evidence="9">DSM 17101</strain>
    </source>
</reference>
<comment type="subcellular location">
    <subcellularLocation>
        <location evidence="1">Cell membrane</location>
        <topology evidence="1">Multi-pass membrane protein</topology>
    </subcellularLocation>
</comment>
<dbReference type="PANTHER" id="PTHR33452:SF1">
    <property type="entry name" value="INNER MEMBRANE PROTEIN YPHA-RELATED"/>
    <property type="match status" value="1"/>
</dbReference>
<feature type="transmembrane region" description="Helical" evidence="7">
    <location>
        <begin position="34"/>
        <end position="50"/>
    </location>
</feature>
<evidence type="ECO:0000256" key="4">
    <source>
        <dbReference type="ARBA" id="ARBA00022692"/>
    </source>
</evidence>
<feature type="transmembrane region" description="Helical" evidence="7">
    <location>
        <begin position="131"/>
        <end position="150"/>
    </location>
</feature>
<evidence type="ECO:0000313" key="9">
    <source>
        <dbReference type="Proteomes" id="UP000199317"/>
    </source>
</evidence>
<dbReference type="InterPro" id="IPR032808">
    <property type="entry name" value="DoxX"/>
</dbReference>
<dbReference type="InterPro" id="IPR051907">
    <property type="entry name" value="DoxX-like_oxidoreductase"/>
</dbReference>
<evidence type="ECO:0000256" key="7">
    <source>
        <dbReference type="SAM" id="Phobius"/>
    </source>
</evidence>
<protein>
    <submittedName>
        <fullName evidence="8">Putative oxidoreductase</fullName>
    </submittedName>
</protein>
<dbReference type="AlphaFoldDB" id="A0A1H0SGB7"/>
<accession>A0A1H0SGB7</accession>
<dbReference type="GO" id="GO:0005886">
    <property type="term" value="C:plasma membrane"/>
    <property type="evidence" value="ECO:0007669"/>
    <property type="project" value="UniProtKB-SubCell"/>
</dbReference>
<comment type="similarity">
    <text evidence="2">Belongs to the DoxX family.</text>
</comment>
<feature type="transmembrane region" description="Helical" evidence="7">
    <location>
        <begin position="98"/>
        <end position="119"/>
    </location>
</feature>
<sequence>MTPSTASTRTMNPVRPGSAATQAAAPALDDAGKLVLRLALGVLILLHGLFKLQNGAGFITGMLEKAGLPGALGYLVYVGEILAPLLVIAGIATRAGAAIIFVNMVVAIGLVHMGQLFTMTQQGGWALELQGMYLFGALAVMLLGAGRYGLGGVHGRFN</sequence>
<evidence type="ECO:0000256" key="2">
    <source>
        <dbReference type="ARBA" id="ARBA00006679"/>
    </source>
</evidence>
<feature type="transmembrane region" description="Helical" evidence="7">
    <location>
        <begin position="71"/>
        <end position="92"/>
    </location>
</feature>
<dbReference type="Pfam" id="PF07681">
    <property type="entry name" value="DoxX"/>
    <property type="match status" value="1"/>
</dbReference>
<keyword evidence="3" id="KW-1003">Cell membrane</keyword>
<keyword evidence="4 7" id="KW-0812">Transmembrane</keyword>
<evidence type="ECO:0000256" key="3">
    <source>
        <dbReference type="ARBA" id="ARBA00022475"/>
    </source>
</evidence>
<keyword evidence="6 7" id="KW-0472">Membrane</keyword>
<proteinExistence type="inferred from homology"/>
<evidence type="ECO:0000256" key="6">
    <source>
        <dbReference type="ARBA" id="ARBA00023136"/>
    </source>
</evidence>